<proteinExistence type="predicted"/>
<dbReference type="Proteomes" id="UP000824089">
    <property type="component" value="Unassembled WGS sequence"/>
</dbReference>
<evidence type="ECO:0000313" key="2">
    <source>
        <dbReference type="Proteomes" id="UP000824089"/>
    </source>
</evidence>
<organism evidence="1 2">
    <name type="scientific">Candidatus Egerieisoma faecipullorum</name>
    <dbReference type="NCBI Taxonomy" id="2840963"/>
    <lineage>
        <taxon>Bacteria</taxon>
        <taxon>Bacillati</taxon>
        <taxon>Bacillota</taxon>
        <taxon>Clostridia</taxon>
        <taxon>Eubacteriales</taxon>
        <taxon>Clostridiaceae</taxon>
        <taxon>Clostridiaceae incertae sedis</taxon>
        <taxon>Candidatus Egerieisoma</taxon>
    </lineage>
</organism>
<dbReference type="EMBL" id="DVMM01000062">
    <property type="protein sequence ID" value="HIU29265.1"/>
    <property type="molecule type" value="Genomic_DNA"/>
</dbReference>
<accession>A0A9D1I969</accession>
<name>A0A9D1I969_9CLOT</name>
<evidence type="ECO:0000313" key="1">
    <source>
        <dbReference type="EMBL" id="HIU29265.1"/>
    </source>
</evidence>
<dbReference type="AlphaFoldDB" id="A0A9D1I969"/>
<evidence type="ECO:0008006" key="3">
    <source>
        <dbReference type="Google" id="ProtNLM"/>
    </source>
</evidence>
<comment type="caution">
    <text evidence="1">The sequence shown here is derived from an EMBL/GenBank/DDBJ whole genome shotgun (WGS) entry which is preliminary data.</text>
</comment>
<protein>
    <recommendedName>
        <fullName evidence="3">Neutral/alkaline non-lysosomal ceramidase N-terminal domain-containing protein</fullName>
    </recommendedName>
</protein>
<reference evidence="1" key="2">
    <citation type="journal article" date="2021" name="PeerJ">
        <title>Extensive microbial diversity within the chicken gut microbiome revealed by metagenomics and culture.</title>
        <authorList>
            <person name="Gilroy R."/>
            <person name="Ravi A."/>
            <person name="Getino M."/>
            <person name="Pursley I."/>
            <person name="Horton D.L."/>
            <person name="Alikhan N.F."/>
            <person name="Baker D."/>
            <person name="Gharbi K."/>
            <person name="Hall N."/>
            <person name="Watson M."/>
            <person name="Adriaenssens E.M."/>
            <person name="Foster-Nyarko E."/>
            <person name="Jarju S."/>
            <person name="Secka A."/>
            <person name="Antonio M."/>
            <person name="Oren A."/>
            <person name="Chaudhuri R.R."/>
            <person name="La Ragione R."/>
            <person name="Hildebrand F."/>
            <person name="Pallen M.J."/>
        </authorList>
    </citation>
    <scope>NUCLEOTIDE SEQUENCE</scope>
    <source>
        <strain evidence="1">CHK195-4489</strain>
    </source>
</reference>
<reference evidence="1" key="1">
    <citation type="submission" date="2020-10" db="EMBL/GenBank/DDBJ databases">
        <authorList>
            <person name="Gilroy R."/>
        </authorList>
    </citation>
    <scope>NUCLEOTIDE SEQUENCE</scope>
    <source>
        <strain evidence="1">CHK195-4489</strain>
    </source>
</reference>
<sequence>MKTENPTRFGFAQSAITPDAQTVYLDGFGERITPAEGVRDPLYVKAFVICAGSFRYALAVFDACGFEKRIALGLKRSIARWNGLTPDCVTVCATHTHSAPASGVLGDLPINYYWWDQIGMRAALTVREAFQNASPCSPAFLRGEELSLMGNRRGRELCDRSIKICGFYDTGNSLRGALVLASCHATCSSGMHLSADYPSVLTQNAQEKYPGVPFLFLQGRGADADPVLPAELSDDERIAALGGELADKVLSALENFENYDGGSVCAPQLASCTVKIPMLPYPPKDVLQKTIDFFEGKRESAEDSFESRRIVREIYWHQKALCETLEWGGTPRENSLLAELQLLRLSDRAAFLFLPFEIFCETGNSLEAICGAHGLDLDSVFVVGHANGTNGYLVPASEFESGDYLRCDMEYWYGKTICAKEAGLKEILSGHYEIINAPHWYNLPQCCRESEPAVIRGAETLFEKLSMQK</sequence>
<gene>
    <name evidence="1" type="ORF">IAD50_03090</name>
</gene>